<proteinExistence type="predicted"/>
<sequence>MADRCHTTTTSSSSVCLSAVHIDILGHHLLLGLGELPKRRRRRRQINYIFHSHSVGCCQSLTHTGCSTQYATTISFNTKQQLLELFINIFHCSLP</sequence>
<name>A0A0E0QD81_ORYRU</name>
<protein>
    <submittedName>
        <fullName evidence="1">Uncharacterized protein</fullName>
    </submittedName>
</protein>
<reference evidence="2" key="1">
    <citation type="submission" date="2013-06" db="EMBL/GenBank/DDBJ databases">
        <authorList>
            <person name="Zhao Q."/>
        </authorList>
    </citation>
    <scope>NUCLEOTIDE SEQUENCE</scope>
    <source>
        <strain evidence="2">cv. W1943</strain>
    </source>
</reference>
<keyword evidence="2" id="KW-1185">Reference proteome</keyword>
<dbReference type="AlphaFoldDB" id="A0A0E0QD81"/>
<accession>A0A0E0QD81</accession>
<dbReference type="Proteomes" id="UP000008022">
    <property type="component" value="Unassembled WGS sequence"/>
</dbReference>
<dbReference type="Gramene" id="ORUFI08G00100.2">
    <property type="protein sequence ID" value="ORUFI08G00100.2"/>
    <property type="gene ID" value="ORUFI08G00100"/>
</dbReference>
<reference evidence="1" key="2">
    <citation type="submission" date="2015-06" db="UniProtKB">
        <authorList>
            <consortium name="EnsemblPlants"/>
        </authorList>
    </citation>
    <scope>IDENTIFICATION</scope>
</reference>
<evidence type="ECO:0000313" key="1">
    <source>
        <dbReference type="EnsemblPlants" id="ORUFI08G00100.2"/>
    </source>
</evidence>
<dbReference type="HOGENOM" id="CLU_2389767_0_0_1"/>
<evidence type="ECO:0000313" key="2">
    <source>
        <dbReference type="Proteomes" id="UP000008022"/>
    </source>
</evidence>
<organism evidence="1 2">
    <name type="scientific">Oryza rufipogon</name>
    <name type="common">Brownbeard rice</name>
    <name type="synonym">Asian wild rice</name>
    <dbReference type="NCBI Taxonomy" id="4529"/>
    <lineage>
        <taxon>Eukaryota</taxon>
        <taxon>Viridiplantae</taxon>
        <taxon>Streptophyta</taxon>
        <taxon>Embryophyta</taxon>
        <taxon>Tracheophyta</taxon>
        <taxon>Spermatophyta</taxon>
        <taxon>Magnoliopsida</taxon>
        <taxon>Liliopsida</taxon>
        <taxon>Poales</taxon>
        <taxon>Poaceae</taxon>
        <taxon>BOP clade</taxon>
        <taxon>Oryzoideae</taxon>
        <taxon>Oryzeae</taxon>
        <taxon>Oryzinae</taxon>
        <taxon>Oryza</taxon>
    </lineage>
</organism>
<dbReference type="EnsemblPlants" id="ORUFI08G00100.2">
    <property type="protein sequence ID" value="ORUFI08G00100.2"/>
    <property type="gene ID" value="ORUFI08G00100"/>
</dbReference>